<evidence type="ECO:0000313" key="2">
    <source>
        <dbReference type="Proteomes" id="UP000634136"/>
    </source>
</evidence>
<dbReference type="Proteomes" id="UP000634136">
    <property type="component" value="Unassembled WGS sequence"/>
</dbReference>
<evidence type="ECO:0000313" key="1">
    <source>
        <dbReference type="EMBL" id="KAF7813305.1"/>
    </source>
</evidence>
<reference evidence="1" key="1">
    <citation type="submission" date="2020-09" db="EMBL/GenBank/DDBJ databases">
        <title>Genome-Enabled Discovery of Anthraquinone Biosynthesis in Senna tora.</title>
        <authorList>
            <person name="Kang S.-H."/>
            <person name="Pandey R.P."/>
            <person name="Lee C.-M."/>
            <person name="Sim J.-S."/>
            <person name="Jeong J.-T."/>
            <person name="Choi B.-S."/>
            <person name="Jung M."/>
            <person name="Ginzburg D."/>
            <person name="Zhao K."/>
            <person name="Won S.Y."/>
            <person name="Oh T.-J."/>
            <person name="Yu Y."/>
            <person name="Kim N.-H."/>
            <person name="Lee O.R."/>
            <person name="Lee T.-H."/>
            <person name="Bashyal P."/>
            <person name="Kim T.-S."/>
            <person name="Lee W.-H."/>
            <person name="Kawkins C."/>
            <person name="Kim C.-K."/>
            <person name="Kim J.S."/>
            <person name="Ahn B.O."/>
            <person name="Rhee S.Y."/>
            <person name="Sohng J.K."/>
        </authorList>
    </citation>
    <scope>NUCLEOTIDE SEQUENCE</scope>
    <source>
        <tissue evidence="1">Leaf</tissue>
    </source>
</reference>
<dbReference type="EMBL" id="JAAIUW010000010">
    <property type="protein sequence ID" value="KAF7813305.1"/>
    <property type="molecule type" value="Genomic_DNA"/>
</dbReference>
<dbReference type="AlphaFoldDB" id="A0A834W7L8"/>
<protein>
    <submittedName>
        <fullName evidence="1">Uncharacterized protein</fullName>
    </submittedName>
</protein>
<keyword evidence="2" id="KW-1185">Reference proteome</keyword>
<name>A0A834W7L8_9FABA</name>
<organism evidence="1 2">
    <name type="scientific">Senna tora</name>
    <dbReference type="NCBI Taxonomy" id="362788"/>
    <lineage>
        <taxon>Eukaryota</taxon>
        <taxon>Viridiplantae</taxon>
        <taxon>Streptophyta</taxon>
        <taxon>Embryophyta</taxon>
        <taxon>Tracheophyta</taxon>
        <taxon>Spermatophyta</taxon>
        <taxon>Magnoliopsida</taxon>
        <taxon>eudicotyledons</taxon>
        <taxon>Gunneridae</taxon>
        <taxon>Pentapetalae</taxon>
        <taxon>rosids</taxon>
        <taxon>fabids</taxon>
        <taxon>Fabales</taxon>
        <taxon>Fabaceae</taxon>
        <taxon>Caesalpinioideae</taxon>
        <taxon>Cassia clade</taxon>
        <taxon>Senna</taxon>
    </lineage>
</organism>
<accession>A0A834W7L8</accession>
<sequence>MTFELRRICNLTEKLPKLKTFHFRNDETKSGSRIEAVELNSSEKNAVL</sequence>
<comment type="caution">
    <text evidence="1">The sequence shown here is derived from an EMBL/GenBank/DDBJ whole genome shotgun (WGS) entry which is preliminary data.</text>
</comment>
<gene>
    <name evidence="1" type="ORF">G2W53_034281</name>
</gene>
<proteinExistence type="predicted"/>